<accession>W6Q176</accession>
<feature type="compositionally biased region" description="Polar residues" evidence="1">
    <location>
        <begin position="127"/>
        <end position="139"/>
    </location>
</feature>
<dbReference type="OrthoDB" id="4332220at2759"/>
<feature type="compositionally biased region" description="Basic residues" evidence="1">
    <location>
        <begin position="184"/>
        <end position="195"/>
    </location>
</feature>
<feature type="compositionally biased region" description="Basic and acidic residues" evidence="1">
    <location>
        <begin position="74"/>
        <end position="88"/>
    </location>
</feature>
<feature type="region of interest" description="Disordered" evidence="1">
    <location>
        <begin position="1"/>
        <end position="97"/>
    </location>
</feature>
<keyword evidence="3" id="KW-1185">Reference proteome</keyword>
<evidence type="ECO:0000313" key="2">
    <source>
        <dbReference type="EMBL" id="CDM30278.1"/>
    </source>
</evidence>
<protein>
    <submittedName>
        <fullName evidence="2">Uncharacterized protein</fullName>
    </submittedName>
</protein>
<dbReference type="Proteomes" id="UP000030686">
    <property type="component" value="Unassembled WGS sequence"/>
</dbReference>
<feature type="compositionally biased region" description="Polar residues" evidence="1">
    <location>
        <begin position="57"/>
        <end position="71"/>
    </location>
</feature>
<dbReference type="OMA" id="SIRHYHD"/>
<name>W6Q176_PENRF</name>
<proteinExistence type="predicted"/>
<organism evidence="2 3">
    <name type="scientific">Penicillium roqueforti (strain FM164)</name>
    <dbReference type="NCBI Taxonomy" id="1365484"/>
    <lineage>
        <taxon>Eukaryota</taxon>
        <taxon>Fungi</taxon>
        <taxon>Dikarya</taxon>
        <taxon>Ascomycota</taxon>
        <taxon>Pezizomycotina</taxon>
        <taxon>Eurotiomycetes</taxon>
        <taxon>Eurotiomycetidae</taxon>
        <taxon>Eurotiales</taxon>
        <taxon>Aspergillaceae</taxon>
        <taxon>Penicillium</taxon>
    </lineage>
</organism>
<feature type="compositionally biased region" description="Basic and acidic residues" evidence="1">
    <location>
        <begin position="28"/>
        <end position="45"/>
    </location>
</feature>
<sequence>MVEPKKTIRSGKSSVERPNNGFTTERSVGGERRSIRHYHDGRLSQRESPVPGPVQTLIKTNIMSKTKSTRPFSKLREQEPEPEPKLEPETEYESPTLAEIERLSGAVATLFHPDRSNPSEKPPPRTMSPQSWSSESSYGMVTPPFPVASPTPGDSPELMSTDVLLPPATARSDGSDDDADSISKKWKKLGGKKRIGSSDIHD</sequence>
<feature type="compositionally biased region" description="Polar residues" evidence="1">
    <location>
        <begin position="10"/>
        <end position="26"/>
    </location>
</feature>
<feature type="region of interest" description="Disordered" evidence="1">
    <location>
        <begin position="109"/>
        <end position="202"/>
    </location>
</feature>
<reference evidence="2" key="1">
    <citation type="journal article" date="2014" name="Nat. Commun.">
        <title>Multiple recent horizontal transfers of a large genomic region in cheese making fungi.</title>
        <authorList>
            <person name="Cheeseman K."/>
            <person name="Ropars J."/>
            <person name="Renault P."/>
            <person name="Dupont J."/>
            <person name="Gouzy J."/>
            <person name="Branca A."/>
            <person name="Abraham A.L."/>
            <person name="Ceppi M."/>
            <person name="Conseiller E."/>
            <person name="Debuchy R."/>
            <person name="Malagnac F."/>
            <person name="Goarin A."/>
            <person name="Silar P."/>
            <person name="Lacoste S."/>
            <person name="Sallet E."/>
            <person name="Bensimon A."/>
            <person name="Giraud T."/>
            <person name="Brygoo Y."/>
        </authorList>
    </citation>
    <scope>NUCLEOTIDE SEQUENCE [LARGE SCALE GENOMIC DNA]</scope>
    <source>
        <strain evidence="2">FM164</strain>
    </source>
</reference>
<gene>
    <name evidence="2" type="ORF">PROQFM164_S02g000427</name>
</gene>
<dbReference type="AlphaFoldDB" id="W6Q176"/>
<dbReference type="EMBL" id="HG792016">
    <property type="protein sequence ID" value="CDM30278.1"/>
    <property type="molecule type" value="Genomic_DNA"/>
</dbReference>
<evidence type="ECO:0000313" key="3">
    <source>
        <dbReference type="Proteomes" id="UP000030686"/>
    </source>
</evidence>
<evidence type="ECO:0000256" key="1">
    <source>
        <dbReference type="SAM" id="MobiDB-lite"/>
    </source>
</evidence>